<evidence type="ECO:0000313" key="3">
    <source>
        <dbReference type="EMBL" id="HCS94015.1"/>
    </source>
</evidence>
<proteinExistence type="inferred from homology"/>
<dbReference type="PANTHER" id="PTHR11895">
    <property type="entry name" value="TRANSAMIDASE"/>
    <property type="match status" value="1"/>
</dbReference>
<sequence length="484" mass="53535">MKDATWYAERVKERKISPFELVDQAIKKIERVNPSLNAVIHPRFEKAYAEARTFQNFDAPFSGIPILLKDMGQTLAGEPSTSGAKLLKDNISSTTNNYVKRLIDLGFIIVGQTNVPEFGFKNVSDSKLYGPVHNPKDLSRQAGGSSGGAAALVASGVVHLSPASDGGGSIRIPASFNGLIGLKPSRGRIVTGPNGWRGWQGASVNFALTKSVRDTKKLLMGLQDYQMASPFNLTPITKEDMDKPLDLFLKEDLKRPLKVAMCTDSPIGIVSQTAINGVEQVAHQLESFGHDIINLPELPFNGIEAMNDYYLMNGAETAAMMSQIEQGIGRSLTKDDMEPVSWAIYQYGKTITAAQYSNSLARWDQLAAQYDLFFDNYDLLLQPTTNDVAPLIDFPFQSKPILERCQNAEKLHEKQLARLVWNLFAKSLEYTPFTQQANIAGIPSISLPIYNDFQTNLPLGIQFSTRKGQDQLLLQVAERLMLQK</sequence>
<dbReference type="InterPro" id="IPR020556">
    <property type="entry name" value="Amidase_CS"/>
</dbReference>
<dbReference type="SUPFAM" id="SSF75304">
    <property type="entry name" value="Amidase signature (AS) enzymes"/>
    <property type="match status" value="1"/>
</dbReference>
<dbReference type="Gene3D" id="3.90.1300.10">
    <property type="entry name" value="Amidase signature (AS) domain"/>
    <property type="match status" value="1"/>
</dbReference>
<gene>
    <name evidence="3" type="ORF">DIW15_04845</name>
</gene>
<comment type="similarity">
    <text evidence="1">Belongs to the amidase family.</text>
</comment>
<dbReference type="InterPro" id="IPR036928">
    <property type="entry name" value="AS_sf"/>
</dbReference>
<dbReference type="NCBIfam" id="NF005099">
    <property type="entry name" value="PRK06529.1"/>
    <property type="match status" value="1"/>
</dbReference>
<evidence type="ECO:0000259" key="2">
    <source>
        <dbReference type="Pfam" id="PF01425"/>
    </source>
</evidence>
<accession>A0A3D4S594</accession>
<comment type="caution">
    <text evidence="3">The sequence shown here is derived from an EMBL/GenBank/DDBJ whole genome shotgun (WGS) entry which is preliminary data.</text>
</comment>
<dbReference type="GO" id="GO:0003824">
    <property type="term" value="F:catalytic activity"/>
    <property type="evidence" value="ECO:0007669"/>
    <property type="project" value="InterPro"/>
</dbReference>
<reference evidence="3 4" key="1">
    <citation type="journal article" date="2018" name="Nat. Biotechnol.">
        <title>A standardized bacterial taxonomy based on genome phylogeny substantially revises the tree of life.</title>
        <authorList>
            <person name="Parks D.H."/>
            <person name="Chuvochina M."/>
            <person name="Waite D.W."/>
            <person name="Rinke C."/>
            <person name="Skarshewski A."/>
            <person name="Chaumeil P.A."/>
            <person name="Hugenholtz P."/>
        </authorList>
    </citation>
    <scope>NUCLEOTIDE SEQUENCE [LARGE SCALE GENOMIC DNA]</scope>
    <source>
        <strain evidence="3">UBA11306</strain>
    </source>
</reference>
<dbReference type="RefSeq" id="WP_022795854.1">
    <property type="nucleotide sequence ID" value="NZ_JBQEAI010000007.1"/>
</dbReference>
<dbReference type="PROSITE" id="PS00571">
    <property type="entry name" value="AMIDASES"/>
    <property type="match status" value="1"/>
</dbReference>
<dbReference type="STRING" id="1121105.GCA_000421665_00570"/>
<organism evidence="3 4">
    <name type="scientific">Bavariicoccus seileri</name>
    <dbReference type="NCBI Taxonomy" id="549685"/>
    <lineage>
        <taxon>Bacteria</taxon>
        <taxon>Bacillati</taxon>
        <taxon>Bacillota</taxon>
        <taxon>Bacilli</taxon>
        <taxon>Lactobacillales</taxon>
        <taxon>Enterococcaceae</taxon>
        <taxon>Bavariicoccus</taxon>
    </lineage>
</organism>
<evidence type="ECO:0000256" key="1">
    <source>
        <dbReference type="ARBA" id="ARBA00009199"/>
    </source>
</evidence>
<name>A0A3D4S594_9ENTE</name>
<dbReference type="AlphaFoldDB" id="A0A3D4S594"/>
<protein>
    <submittedName>
        <fullName evidence="3">Amidase</fullName>
    </submittedName>
</protein>
<feature type="domain" description="Amidase" evidence="2">
    <location>
        <begin position="20"/>
        <end position="474"/>
    </location>
</feature>
<dbReference type="InterPro" id="IPR000120">
    <property type="entry name" value="Amidase"/>
</dbReference>
<dbReference type="Proteomes" id="UP000262195">
    <property type="component" value="Unassembled WGS sequence"/>
</dbReference>
<evidence type="ECO:0000313" key="4">
    <source>
        <dbReference type="Proteomes" id="UP000262195"/>
    </source>
</evidence>
<dbReference type="InterPro" id="IPR023631">
    <property type="entry name" value="Amidase_dom"/>
</dbReference>
<dbReference type="Pfam" id="PF01425">
    <property type="entry name" value="Amidase"/>
    <property type="match status" value="1"/>
</dbReference>
<dbReference type="PANTHER" id="PTHR11895:SF7">
    <property type="entry name" value="GLUTAMYL-TRNA(GLN) AMIDOTRANSFERASE SUBUNIT A, MITOCHONDRIAL"/>
    <property type="match status" value="1"/>
</dbReference>
<dbReference type="EMBL" id="DQHO01000031">
    <property type="protein sequence ID" value="HCS94015.1"/>
    <property type="molecule type" value="Genomic_DNA"/>
</dbReference>